<reference evidence="2" key="1">
    <citation type="journal article" date="2019" name="Int. J. Syst. Evol. Microbiol.">
        <title>The Global Catalogue of Microorganisms (GCM) 10K type strain sequencing project: providing services to taxonomists for standard genome sequencing and annotation.</title>
        <authorList>
            <consortium name="The Broad Institute Genomics Platform"/>
            <consortium name="The Broad Institute Genome Sequencing Center for Infectious Disease"/>
            <person name="Wu L."/>
            <person name="Ma J."/>
        </authorList>
    </citation>
    <scope>NUCLEOTIDE SEQUENCE [LARGE SCALE GENOMIC DNA]</scope>
    <source>
        <strain evidence="2">JCM 18304</strain>
    </source>
</reference>
<sequence>MRLNSSHRKLVNILPSEVGVQYDLDILRYNCRYRSYDDEIYAITAVQRLRDNSRYTGLAGPYDHNIASAKLGLGV</sequence>
<accession>A0ABP9SNC0</accession>
<dbReference type="EMBL" id="BAABJQ010000038">
    <property type="protein sequence ID" value="GAA5199588.1"/>
    <property type="molecule type" value="Genomic_DNA"/>
</dbReference>
<evidence type="ECO:0000313" key="2">
    <source>
        <dbReference type="Proteomes" id="UP001501570"/>
    </source>
</evidence>
<name>A0ABP9SNC0_9ACTN</name>
<keyword evidence="2" id="KW-1185">Reference proteome</keyword>
<dbReference type="Proteomes" id="UP001501570">
    <property type="component" value="Unassembled WGS sequence"/>
</dbReference>
<comment type="caution">
    <text evidence="1">The sequence shown here is derived from an EMBL/GenBank/DDBJ whole genome shotgun (WGS) entry which is preliminary data.</text>
</comment>
<protein>
    <submittedName>
        <fullName evidence="1">Uncharacterized protein</fullName>
    </submittedName>
</protein>
<gene>
    <name evidence="1" type="ORF">GCM10023322_75540</name>
</gene>
<evidence type="ECO:0000313" key="1">
    <source>
        <dbReference type="EMBL" id="GAA5199588.1"/>
    </source>
</evidence>
<proteinExistence type="predicted"/>
<organism evidence="1 2">
    <name type="scientific">Rugosimonospora acidiphila</name>
    <dbReference type="NCBI Taxonomy" id="556531"/>
    <lineage>
        <taxon>Bacteria</taxon>
        <taxon>Bacillati</taxon>
        <taxon>Actinomycetota</taxon>
        <taxon>Actinomycetes</taxon>
        <taxon>Micromonosporales</taxon>
        <taxon>Micromonosporaceae</taxon>
        <taxon>Rugosimonospora</taxon>
    </lineage>
</organism>